<proteinExistence type="predicted"/>
<protein>
    <submittedName>
        <fullName evidence="1">Uncharacterized protein</fullName>
    </submittedName>
</protein>
<sequence length="157" mass="16832">MLQRLEVVPTGGLRPRPGDAALIPSVKIFRADFAGFADDLVEVALMGPERVDVPLVDLLTGVLSDGLDALGGQGLRTALDGVTDRTAQTDAVSDRPVIYARSVRNELLDGENLCSDELDIRDLEPGPAIWPVCDTDLPIVGSDDLFDDTQSEPSSFR</sequence>
<accession>A0A1H3JJJ3</accession>
<reference evidence="2" key="1">
    <citation type="submission" date="2016-10" db="EMBL/GenBank/DDBJ databases">
        <authorList>
            <person name="Varghese N."/>
            <person name="Submissions S."/>
        </authorList>
    </citation>
    <scope>NUCLEOTIDE SEQUENCE [LARGE SCALE GENOMIC DNA]</scope>
    <source>
        <strain evidence="2">CGMCC 1.10118</strain>
    </source>
</reference>
<evidence type="ECO:0000313" key="1">
    <source>
        <dbReference type="EMBL" id="SDY40092.1"/>
    </source>
</evidence>
<evidence type="ECO:0000313" key="2">
    <source>
        <dbReference type="Proteomes" id="UP000199170"/>
    </source>
</evidence>
<dbReference type="Proteomes" id="UP000199170">
    <property type="component" value="Unassembled WGS sequence"/>
</dbReference>
<name>A0A1H3JJJ3_9EURY</name>
<dbReference type="AlphaFoldDB" id="A0A1H3JJJ3"/>
<dbReference type="EMBL" id="FNPB01000014">
    <property type="protein sequence ID" value="SDY40092.1"/>
    <property type="molecule type" value="Genomic_DNA"/>
</dbReference>
<gene>
    <name evidence="1" type="ORF">SAMN04487946_11412</name>
</gene>
<organism evidence="1 2">
    <name type="scientific">Halobellus clavatus</name>
    <dbReference type="NCBI Taxonomy" id="660517"/>
    <lineage>
        <taxon>Archaea</taxon>
        <taxon>Methanobacteriati</taxon>
        <taxon>Methanobacteriota</taxon>
        <taxon>Stenosarchaea group</taxon>
        <taxon>Halobacteria</taxon>
        <taxon>Halobacteriales</taxon>
        <taxon>Haloferacaceae</taxon>
        <taxon>Halobellus</taxon>
    </lineage>
</organism>
<keyword evidence="2" id="KW-1185">Reference proteome</keyword>